<sequence length="143" mass="15852">MSEPSERWWENALDRLSAARARERAFAADELGDLLAAPSVAQLWKERVAASLVALALRERNEEAAESALNSLARSMERGWLPYPVVQPLTECLHRLSPDLVGYVLLILAGTRDPAARPVIERYSDHPDPTIRADAAEALEELP</sequence>
<reference evidence="1 2" key="1">
    <citation type="submission" date="2020-08" db="EMBL/GenBank/DDBJ databases">
        <title>Sequencing the genomes of 1000 actinobacteria strains.</title>
        <authorList>
            <person name="Klenk H.-P."/>
        </authorList>
    </citation>
    <scope>NUCLEOTIDE SEQUENCE [LARGE SCALE GENOMIC DNA]</scope>
    <source>
        <strain evidence="1 2">DSM 102030</strain>
    </source>
</reference>
<dbReference type="InterPro" id="IPR016024">
    <property type="entry name" value="ARM-type_fold"/>
</dbReference>
<accession>A0A7W7RNK6</accession>
<organism evidence="1 2">
    <name type="scientific">Lipingzhangella halophila</name>
    <dbReference type="NCBI Taxonomy" id="1783352"/>
    <lineage>
        <taxon>Bacteria</taxon>
        <taxon>Bacillati</taxon>
        <taxon>Actinomycetota</taxon>
        <taxon>Actinomycetes</taxon>
        <taxon>Streptosporangiales</taxon>
        <taxon>Nocardiopsidaceae</taxon>
        <taxon>Lipingzhangella</taxon>
    </lineage>
</organism>
<name>A0A7W7RNK6_9ACTN</name>
<dbReference type="EMBL" id="JACHJT010000002">
    <property type="protein sequence ID" value="MBB4935271.1"/>
    <property type="molecule type" value="Genomic_DNA"/>
</dbReference>
<protein>
    <recommendedName>
        <fullName evidence="3">HEAT repeat domain-containing protein</fullName>
    </recommendedName>
</protein>
<dbReference type="RefSeq" id="WP_184585026.1">
    <property type="nucleotide sequence ID" value="NZ_JACHJT010000002.1"/>
</dbReference>
<evidence type="ECO:0000313" key="1">
    <source>
        <dbReference type="EMBL" id="MBB4935271.1"/>
    </source>
</evidence>
<keyword evidence="2" id="KW-1185">Reference proteome</keyword>
<gene>
    <name evidence="1" type="ORF">F4561_006165</name>
</gene>
<dbReference type="Gene3D" id="1.25.10.10">
    <property type="entry name" value="Leucine-rich Repeat Variant"/>
    <property type="match status" value="1"/>
</dbReference>
<dbReference type="InterPro" id="IPR011989">
    <property type="entry name" value="ARM-like"/>
</dbReference>
<dbReference type="Proteomes" id="UP000523007">
    <property type="component" value="Unassembled WGS sequence"/>
</dbReference>
<evidence type="ECO:0008006" key="3">
    <source>
        <dbReference type="Google" id="ProtNLM"/>
    </source>
</evidence>
<dbReference type="AlphaFoldDB" id="A0A7W7RNK6"/>
<proteinExistence type="predicted"/>
<evidence type="ECO:0000313" key="2">
    <source>
        <dbReference type="Proteomes" id="UP000523007"/>
    </source>
</evidence>
<dbReference type="SUPFAM" id="SSF48371">
    <property type="entry name" value="ARM repeat"/>
    <property type="match status" value="1"/>
</dbReference>
<comment type="caution">
    <text evidence="1">The sequence shown here is derived from an EMBL/GenBank/DDBJ whole genome shotgun (WGS) entry which is preliminary data.</text>
</comment>